<proteinExistence type="predicted"/>
<evidence type="ECO:0000313" key="3">
    <source>
        <dbReference type="Proteomes" id="UP000240708"/>
    </source>
</evidence>
<reference evidence="2 3" key="1">
    <citation type="submission" date="2018-03" db="EMBL/GenBank/DDBJ databases">
        <title>Genomic Encyclopedia of Archaeal and Bacterial Type Strains, Phase II (KMG-II): from individual species to whole genera.</title>
        <authorList>
            <person name="Goeker M."/>
        </authorList>
    </citation>
    <scope>NUCLEOTIDE SEQUENCE [LARGE SCALE GENOMIC DNA]</scope>
    <source>
        <strain evidence="2 3">DSM 28057</strain>
    </source>
</reference>
<dbReference type="Proteomes" id="UP000240708">
    <property type="component" value="Unassembled WGS sequence"/>
</dbReference>
<dbReference type="AlphaFoldDB" id="A0A2P8E2Y0"/>
<accession>A0A2P8E2Y0</accession>
<keyword evidence="3" id="KW-1185">Reference proteome</keyword>
<feature type="domain" description="Helix-turn-helix" evidence="1">
    <location>
        <begin position="79"/>
        <end position="123"/>
    </location>
</feature>
<comment type="caution">
    <text evidence="2">The sequence shown here is derived from an EMBL/GenBank/DDBJ whole genome shotgun (WGS) entry which is preliminary data.</text>
</comment>
<evidence type="ECO:0000313" key="2">
    <source>
        <dbReference type="EMBL" id="PSL03823.1"/>
    </source>
</evidence>
<evidence type="ECO:0000259" key="1">
    <source>
        <dbReference type="Pfam" id="PF12728"/>
    </source>
</evidence>
<dbReference type="NCBIfam" id="TIGR01764">
    <property type="entry name" value="excise"/>
    <property type="match status" value="1"/>
</dbReference>
<dbReference type="GO" id="GO:0003677">
    <property type="term" value="F:DNA binding"/>
    <property type="evidence" value="ECO:0007669"/>
    <property type="project" value="InterPro"/>
</dbReference>
<dbReference type="EMBL" id="PYGF01000006">
    <property type="protein sequence ID" value="PSL03823.1"/>
    <property type="molecule type" value="Genomic_DNA"/>
</dbReference>
<dbReference type="RefSeq" id="WP_106567504.1">
    <property type="nucleotide sequence ID" value="NZ_JAUVYL010000033.1"/>
</dbReference>
<name>A0A2P8E2Y0_9BACT</name>
<dbReference type="Pfam" id="PF12728">
    <property type="entry name" value="HTH_17"/>
    <property type="match status" value="1"/>
</dbReference>
<dbReference type="InterPro" id="IPR041657">
    <property type="entry name" value="HTH_17"/>
</dbReference>
<organism evidence="2 3">
    <name type="scientific">Cecembia rubra</name>
    <dbReference type="NCBI Taxonomy" id="1485585"/>
    <lineage>
        <taxon>Bacteria</taxon>
        <taxon>Pseudomonadati</taxon>
        <taxon>Bacteroidota</taxon>
        <taxon>Cytophagia</taxon>
        <taxon>Cytophagales</taxon>
        <taxon>Cyclobacteriaceae</taxon>
        <taxon>Cecembia</taxon>
    </lineage>
</organism>
<dbReference type="InterPro" id="IPR010093">
    <property type="entry name" value="SinI_DNA-bd"/>
</dbReference>
<sequence length="149" mass="16740">MATSTTSKKPTAKDRLAAKQSVELLKGITDKATNKEELTFHIEGTNIKLPHHAIRLLEKVLEEMADGKSVAITSFAEELSTQEAADLLNVSRPHLVKLLESGKIPFKKVGAHRRVKLEDIKKYETALKETRRKTLEEITNEAQEMNMGY</sequence>
<protein>
    <submittedName>
        <fullName evidence="2">Excisionase family DNA binding protein</fullName>
    </submittedName>
</protein>
<dbReference type="OrthoDB" id="26212at2"/>
<gene>
    <name evidence="2" type="ORF">CLV48_10662</name>
</gene>